<feature type="domain" description="Ubiquitin Mut7-C" evidence="2">
    <location>
        <begin position="18"/>
        <end position="81"/>
    </location>
</feature>
<proteinExistence type="predicted"/>
<protein>
    <recommendedName>
        <fullName evidence="5">Mut7-C ubiquitin/RNAse domain-containing protein</fullName>
    </recommendedName>
</protein>
<reference evidence="3 4" key="1">
    <citation type="submission" date="2019-06" db="EMBL/GenBank/DDBJ databases">
        <title>Sequencing the genomes of 1000 actinobacteria strains.</title>
        <authorList>
            <person name="Klenk H.-P."/>
        </authorList>
    </citation>
    <scope>NUCLEOTIDE SEQUENCE [LARGE SCALE GENOMIC DNA]</scope>
    <source>
        <strain evidence="3 4">DSM 46837</strain>
    </source>
</reference>
<dbReference type="EMBL" id="VFQE01000004">
    <property type="protein sequence ID" value="TQN35364.1"/>
    <property type="molecule type" value="Genomic_DNA"/>
</dbReference>
<evidence type="ECO:0000313" key="4">
    <source>
        <dbReference type="Proteomes" id="UP000319865"/>
    </source>
</evidence>
<dbReference type="Proteomes" id="UP000319865">
    <property type="component" value="Unassembled WGS sequence"/>
</dbReference>
<organism evidence="3 4">
    <name type="scientific">Blastococcus colisei</name>
    <dbReference type="NCBI Taxonomy" id="1564162"/>
    <lineage>
        <taxon>Bacteria</taxon>
        <taxon>Bacillati</taxon>
        <taxon>Actinomycetota</taxon>
        <taxon>Actinomycetes</taxon>
        <taxon>Geodermatophilales</taxon>
        <taxon>Geodermatophilaceae</taxon>
        <taxon>Blastococcus</taxon>
    </lineage>
</organism>
<keyword evidence="4" id="KW-1185">Reference proteome</keyword>
<dbReference type="OrthoDB" id="9797655at2"/>
<name>A0A543NU50_9ACTN</name>
<evidence type="ECO:0000313" key="3">
    <source>
        <dbReference type="EMBL" id="TQN35364.1"/>
    </source>
</evidence>
<evidence type="ECO:0000259" key="2">
    <source>
        <dbReference type="Pfam" id="PF14451"/>
    </source>
</evidence>
<dbReference type="InterPro" id="IPR027798">
    <property type="entry name" value="Ub_Mut7C"/>
</dbReference>
<evidence type="ECO:0008006" key="5">
    <source>
        <dbReference type="Google" id="ProtNLM"/>
    </source>
</evidence>
<dbReference type="InterPro" id="IPR002782">
    <property type="entry name" value="Mut7-C_RNAse_dom"/>
</dbReference>
<dbReference type="PANTHER" id="PTHR39081">
    <property type="entry name" value="MUT7-C DOMAIN-CONTAINING PROTEIN"/>
    <property type="match status" value="1"/>
</dbReference>
<feature type="domain" description="Mut7-C RNAse" evidence="1">
    <location>
        <begin position="94"/>
        <end position="233"/>
    </location>
</feature>
<comment type="caution">
    <text evidence="3">The sequence shown here is derived from an EMBL/GenBank/DDBJ whole genome shotgun (WGS) entry which is preliminary data.</text>
</comment>
<gene>
    <name evidence="3" type="ORF">FHU33_4988</name>
</gene>
<dbReference type="RefSeq" id="WP_142028245.1">
    <property type="nucleotide sequence ID" value="NZ_VFQE01000004.1"/>
</dbReference>
<sequence length="241" mass="26082">MDERSGPQDVDVVVPVPLRFLLPRRDRHAGMRRLRFDPDATVGHVVQSAGVPLSEVGALRLDGEPVPAGARARPGGSIEVVERARPEPSATGGFLLDVGLGALARRLRLLGLDAAWSNDADDPELVDRAVTEHRALLTQDRGLLMRRALTRGALVRGSDPDDPLADVLDRFAPVLAPLTRCTACGGPLQPVAKEEVAHRLEPGTLRSFEEFARCRACGRVYWAGAHARRIGELVAAARRVR</sequence>
<evidence type="ECO:0000259" key="1">
    <source>
        <dbReference type="Pfam" id="PF01927"/>
    </source>
</evidence>
<dbReference type="PANTHER" id="PTHR39081:SF1">
    <property type="entry name" value="MUT7-C RNASE DOMAIN-CONTAINING PROTEIN"/>
    <property type="match status" value="1"/>
</dbReference>
<dbReference type="Pfam" id="PF01927">
    <property type="entry name" value="Mut7-C"/>
    <property type="match status" value="1"/>
</dbReference>
<dbReference type="AlphaFoldDB" id="A0A543NU50"/>
<accession>A0A543NU50</accession>
<dbReference type="Pfam" id="PF14451">
    <property type="entry name" value="Ub-Mut7C"/>
    <property type="match status" value="1"/>
</dbReference>